<name>A0A6P6Q021_CARAU</name>
<dbReference type="PANTHER" id="PTHR46186:SF12">
    <property type="entry name" value="CYSTATIN C (AMYLOID ANGIOPATHY AND CEREBRAL HEMORRHAGE)-RELATED"/>
    <property type="match status" value="1"/>
</dbReference>
<dbReference type="RefSeq" id="XP_026124560.1">
    <property type="nucleotide sequence ID" value="XM_026268775.1"/>
</dbReference>
<dbReference type="RefSeq" id="XP_026125575.1">
    <property type="nucleotide sequence ID" value="XM_026269790.1"/>
</dbReference>
<evidence type="ECO:0000256" key="1">
    <source>
        <dbReference type="ARBA" id="ARBA00009403"/>
    </source>
</evidence>
<dbReference type="InterPro" id="IPR046350">
    <property type="entry name" value="Cystatin_sf"/>
</dbReference>
<gene>
    <name evidence="7" type="primary">LOC113107348</name>
    <name evidence="6" type="synonym">LOC113106748</name>
</gene>
<dbReference type="PROSITE" id="PS00287">
    <property type="entry name" value="CYSTATIN"/>
    <property type="match status" value="1"/>
</dbReference>
<keyword evidence="3" id="KW-0732">Signal</keyword>
<proteinExistence type="inferred from homology"/>
<dbReference type="FunFam" id="3.10.450.10:FF:000004">
    <property type="entry name" value="Cystatin C"/>
    <property type="match status" value="1"/>
</dbReference>
<dbReference type="CDD" id="cd00042">
    <property type="entry name" value="CY"/>
    <property type="match status" value="1"/>
</dbReference>
<evidence type="ECO:0000256" key="2">
    <source>
        <dbReference type="ARBA" id="ARBA00023157"/>
    </source>
</evidence>
<dbReference type="SMART" id="SM00043">
    <property type="entry name" value="CY"/>
    <property type="match status" value="1"/>
</dbReference>
<dbReference type="AlphaFoldDB" id="A0A6P6Q021"/>
<dbReference type="GO" id="GO:0031982">
    <property type="term" value="C:vesicle"/>
    <property type="evidence" value="ECO:0007669"/>
    <property type="project" value="TreeGrafter"/>
</dbReference>
<dbReference type="KEGG" id="caua:113107348"/>
<feature type="domain" description="Cystatin" evidence="4">
    <location>
        <begin position="20"/>
        <end position="128"/>
    </location>
</feature>
<keyword evidence="2" id="KW-1015">Disulfide bond</keyword>
<feature type="signal peptide" evidence="3">
    <location>
        <begin position="1"/>
        <end position="19"/>
    </location>
</feature>
<dbReference type="GO" id="GO:0004869">
    <property type="term" value="F:cysteine-type endopeptidase inhibitor activity"/>
    <property type="evidence" value="ECO:0007669"/>
    <property type="project" value="InterPro"/>
</dbReference>
<feature type="chain" id="PRO_5044650366" evidence="3">
    <location>
        <begin position="20"/>
        <end position="128"/>
    </location>
</feature>
<sequence>MYLKMIVLFLAVSLAVTSAGIPGGVADADINNADVQKALRFAVAQYNKQSNEAFVRKVTRVIRVQQQVVSGMNYIFNVKLGIANCKNGVKTVCASPKKPQVAPVIQCKITVWSQPWLNFLSVTENTCL</sequence>
<comment type="similarity">
    <text evidence="1">Belongs to the cystatin family.</text>
</comment>
<dbReference type="PANTHER" id="PTHR46186">
    <property type="entry name" value="CYSTATIN"/>
    <property type="match status" value="1"/>
</dbReference>
<evidence type="ECO:0000313" key="5">
    <source>
        <dbReference type="Proteomes" id="UP000515129"/>
    </source>
</evidence>
<dbReference type="InterPro" id="IPR018073">
    <property type="entry name" value="Prot_inh_cystat_CS"/>
</dbReference>
<dbReference type="InterPro" id="IPR000010">
    <property type="entry name" value="Cystatin_dom"/>
</dbReference>
<dbReference type="SUPFAM" id="SSF54403">
    <property type="entry name" value="Cystatin/monellin"/>
    <property type="match status" value="1"/>
</dbReference>
<dbReference type="KEGG" id="caua:113106748"/>
<protein>
    <submittedName>
        <fullName evidence="6 7">Cystatin-like</fullName>
    </submittedName>
</protein>
<dbReference type="Proteomes" id="UP000515129">
    <property type="component" value="Chromosome 8"/>
</dbReference>
<accession>A0A6P6Q021</accession>
<dbReference type="Gene3D" id="3.10.450.10">
    <property type="match status" value="1"/>
</dbReference>
<evidence type="ECO:0000256" key="3">
    <source>
        <dbReference type="SAM" id="SignalP"/>
    </source>
</evidence>
<dbReference type="OrthoDB" id="1908104at2759"/>
<reference evidence="6 7" key="1">
    <citation type="submission" date="2025-04" db="UniProtKB">
        <authorList>
            <consortium name="RefSeq"/>
        </authorList>
    </citation>
    <scope>IDENTIFICATION</scope>
    <source>
        <strain evidence="6 7">Wakin</strain>
        <tissue evidence="6 7">Muscle</tissue>
    </source>
</reference>
<dbReference type="Pfam" id="PF00031">
    <property type="entry name" value="Cystatin"/>
    <property type="match status" value="1"/>
</dbReference>
<dbReference type="GeneTree" id="ENSGT00940000154755"/>
<evidence type="ECO:0000313" key="6">
    <source>
        <dbReference type="RefSeq" id="XP_026124560.1"/>
    </source>
</evidence>
<dbReference type="GO" id="GO:0005737">
    <property type="term" value="C:cytoplasm"/>
    <property type="evidence" value="ECO:0007669"/>
    <property type="project" value="TreeGrafter"/>
</dbReference>
<keyword evidence="5" id="KW-1185">Reference proteome</keyword>
<dbReference type="GO" id="GO:0005615">
    <property type="term" value="C:extracellular space"/>
    <property type="evidence" value="ECO:0007669"/>
    <property type="project" value="TreeGrafter"/>
</dbReference>
<dbReference type="GeneID" id="113107348"/>
<evidence type="ECO:0000313" key="7">
    <source>
        <dbReference type="RefSeq" id="XP_026125575.1"/>
    </source>
</evidence>
<evidence type="ECO:0000259" key="4">
    <source>
        <dbReference type="SMART" id="SM00043"/>
    </source>
</evidence>
<organism evidence="5 7">
    <name type="scientific">Carassius auratus</name>
    <name type="common">Goldfish</name>
    <dbReference type="NCBI Taxonomy" id="7957"/>
    <lineage>
        <taxon>Eukaryota</taxon>
        <taxon>Metazoa</taxon>
        <taxon>Chordata</taxon>
        <taxon>Craniata</taxon>
        <taxon>Vertebrata</taxon>
        <taxon>Euteleostomi</taxon>
        <taxon>Actinopterygii</taxon>
        <taxon>Neopterygii</taxon>
        <taxon>Teleostei</taxon>
        <taxon>Ostariophysi</taxon>
        <taxon>Cypriniformes</taxon>
        <taxon>Cyprinidae</taxon>
        <taxon>Cyprininae</taxon>
        <taxon>Carassius</taxon>
    </lineage>
</organism>